<evidence type="ECO:0000259" key="2">
    <source>
        <dbReference type="SMART" id="SM00458"/>
    </source>
</evidence>
<sequence length="602" mass="64332">MPVPRTPLAATALATLLALALPAVPVRAADTTVTVDFATAGGAPTYRASGTLYGLTENGTLPPDHFYQDIKWKFMRAGGAQLDRPGGWAAGKYDRRWNSTLAQYRRTKSLGGTFVILPHDIWGADGTTTPTFPGDGGNWSSFDAFYNRLLTDIKAAGATDVQWDIWNEPDCSFFWGSGQPQYLEMWKRAYQKIRTAIPGAVIVGASTCGHPDPGNTWWNTYLDYVKANNVQPDIYSWHNLPGDPVADGNSLRAKLSARSMTTSRPFQVNEYAASNEQNPGRGGWYISRLERAGADGLRANWAGGANLHDFAARLLTKSGTQYLPLGEWFLYRYYGSQTGNIVKVTPGSNTDALATKDNSARNAKILLGSNGNTGNVTVSLGRLDTTSLVENGRVRAIVQRVPNNGGGAVTGPVTVSDQQLTVNGNSASVTVPWTDAADGYTVTLLPPSNTTISTVAVVQHSGQCLDDTNLSTGDGTQYQQYPCEGGYQQMLDLKPVAGRANTYTVVDELSGKCLEVAGASTTDGAAVQQYGCNGATNQMFTLRPVSALGNAKDYQLVAVHSGKCVDVSGVSTASGAKVNQWTCDAASALPGKRNQVWRLQGV</sequence>
<evidence type="ECO:0000313" key="3">
    <source>
        <dbReference type="EMBL" id="KND26101.1"/>
    </source>
</evidence>
<gene>
    <name evidence="3" type="ORF">IQ63_38340</name>
</gene>
<dbReference type="RefSeq" id="WP_050374731.1">
    <property type="nucleotide sequence ID" value="NZ_KQ257834.1"/>
</dbReference>
<dbReference type="SMART" id="SM00458">
    <property type="entry name" value="RICIN"/>
    <property type="match status" value="1"/>
</dbReference>
<accession>A0A0L0JK96</accession>
<dbReference type="Proteomes" id="UP000037151">
    <property type="component" value="Unassembled WGS sequence"/>
</dbReference>
<dbReference type="Gene3D" id="2.80.10.50">
    <property type="match status" value="3"/>
</dbReference>
<dbReference type="InterPro" id="IPR035992">
    <property type="entry name" value="Ricin_B-like_lectins"/>
</dbReference>
<dbReference type="Pfam" id="PF14200">
    <property type="entry name" value="RicinB_lectin_2"/>
    <property type="match status" value="1"/>
</dbReference>
<dbReference type="CDD" id="cd00161">
    <property type="entry name" value="beta-trefoil_Ricin-like"/>
    <property type="match status" value="1"/>
</dbReference>
<feature type="domain" description="Ricin B lectin" evidence="2">
    <location>
        <begin position="449"/>
        <end position="600"/>
    </location>
</feature>
<comment type="caution">
    <text evidence="3">The sequence shown here is derived from an EMBL/GenBank/DDBJ whole genome shotgun (WGS) entry which is preliminary data.</text>
</comment>
<organism evidence="3 4">
    <name type="scientific">Streptomyces acidiscabies</name>
    <dbReference type="NCBI Taxonomy" id="42234"/>
    <lineage>
        <taxon>Bacteria</taxon>
        <taxon>Bacillati</taxon>
        <taxon>Actinomycetota</taxon>
        <taxon>Actinomycetes</taxon>
        <taxon>Kitasatosporales</taxon>
        <taxon>Streptomycetaceae</taxon>
        <taxon>Streptomyces</taxon>
    </lineage>
</organism>
<evidence type="ECO:0000313" key="4">
    <source>
        <dbReference type="Proteomes" id="UP000037151"/>
    </source>
</evidence>
<dbReference type="SUPFAM" id="SSF51445">
    <property type="entry name" value="(Trans)glycosidases"/>
    <property type="match status" value="1"/>
</dbReference>
<dbReference type="PATRIC" id="fig|42234.21.peg.7891"/>
<dbReference type="EMBL" id="JPPY01000214">
    <property type="protein sequence ID" value="KND26101.1"/>
    <property type="molecule type" value="Genomic_DNA"/>
</dbReference>
<dbReference type="AlphaFoldDB" id="A0A0L0JK96"/>
<dbReference type="PROSITE" id="PS50231">
    <property type="entry name" value="RICIN_B_LECTIN"/>
    <property type="match status" value="1"/>
</dbReference>
<protein>
    <submittedName>
        <fullName evidence="3">Beta-xylosidase</fullName>
    </submittedName>
</protein>
<reference evidence="4" key="1">
    <citation type="submission" date="2014-07" db="EMBL/GenBank/DDBJ databases">
        <title>Genome sequencing of plant-pathogenic Streptomyces species.</title>
        <authorList>
            <person name="Harrison J."/>
            <person name="Sapp M."/>
            <person name="Thwaites R."/>
            <person name="Studholme D.J."/>
        </authorList>
    </citation>
    <scope>NUCLEOTIDE SEQUENCE [LARGE SCALE GENOMIC DNA]</scope>
    <source>
        <strain evidence="4">NCPPB 4445</strain>
    </source>
</reference>
<dbReference type="OrthoDB" id="7594877at2"/>
<feature type="chain" id="PRO_5005541455" evidence="1">
    <location>
        <begin position="29"/>
        <end position="602"/>
    </location>
</feature>
<proteinExistence type="predicted"/>
<name>A0A0L0JK96_9ACTN</name>
<dbReference type="InterPro" id="IPR017853">
    <property type="entry name" value="GH"/>
</dbReference>
<dbReference type="Gene3D" id="3.20.20.80">
    <property type="entry name" value="Glycosidases"/>
    <property type="match status" value="1"/>
</dbReference>
<evidence type="ECO:0000256" key="1">
    <source>
        <dbReference type="SAM" id="SignalP"/>
    </source>
</evidence>
<feature type="signal peptide" evidence="1">
    <location>
        <begin position="1"/>
        <end position="28"/>
    </location>
</feature>
<keyword evidence="1" id="KW-0732">Signal</keyword>
<dbReference type="SUPFAM" id="SSF50370">
    <property type="entry name" value="Ricin B-like lectins"/>
    <property type="match status" value="1"/>
</dbReference>
<dbReference type="InterPro" id="IPR000772">
    <property type="entry name" value="Ricin_B_lectin"/>
</dbReference>